<evidence type="ECO:0000256" key="2">
    <source>
        <dbReference type="ARBA" id="ARBA00022801"/>
    </source>
</evidence>
<evidence type="ECO:0000256" key="1">
    <source>
        <dbReference type="ARBA" id="ARBA00010646"/>
    </source>
</evidence>
<dbReference type="GO" id="GO:0009253">
    <property type="term" value="P:peptidoglycan catabolic process"/>
    <property type="evidence" value="ECO:0007669"/>
    <property type="project" value="InterPro"/>
</dbReference>
<reference evidence="4" key="1">
    <citation type="submission" date="2022-10" db="EMBL/GenBank/DDBJ databases">
        <title>The complete genomes of actinobacterial strains from the NBC collection.</title>
        <authorList>
            <person name="Joergensen T.S."/>
            <person name="Alvarez Arevalo M."/>
            <person name="Sterndorff E.B."/>
            <person name="Faurdal D."/>
            <person name="Vuksanovic O."/>
            <person name="Mourched A.-S."/>
            <person name="Charusanti P."/>
            <person name="Shaw S."/>
            <person name="Blin K."/>
            <person name="Weber T."/>
        </authorList>
    </citation>
    <scope>NUCLEOTIDE SEQUENCE</scope>
    <source>
        <strain evidence="4">NBC_01393</strain>
    </source>
</reference>
<protein>
    <submittedName>
        <fullName evidence="4">Glycoside hydrolase family 25 protein</fullName>
    </submittedName>
</protein>
<dbReference type="SUPFAM" id="SSF51445">
    <property type="entry name" value="(Trans)glycosidases"/>
    <property type="match status" value="1"/>
</dbReference>
<dbReference type="InterPro" id="IPR018077">
    <property type="entry name" value="Glyco_hydro_fam25_subgr"/>
</dbReference>
<dbReference type="GO" id="GO:0003796">
    <property type="term" value="F:lysozyme activity"/>
    <property type="evidence" value="ECO:0007669"/>
    <property type="project" value="InterPro"/>
</dbReference>
<comment type="similarity">
    <text evidence="1">Belongs to the glycosyl hydrolase 25 family.</text>
</comment>
<dbReference type="InterPro" id="IPR002053">
    <property type="entry name" value="Glyco_hydro_25"/>
</dbReference>
<dbReference type="GO" id="GO:0016052">
    <property type="term" value="P:carbohydrate catabolic process"/>
    <property type="evidence" value="ECO:0007669"/>
    <property type="project" value="TreeGrafter"/>
</dbReference>
<dbReference type="Gene3D" id="3.20.20.80">
    <property type="entry name" value="Glycosidases"/>
    <property type="match status" value="1"/>
</dbReference>
<dbReference type="CDD" id="cd00599">
    <property type="entry name" value="GH25_muramidase"/>
    <property type="match status" value="1"/>
</dbReference>
<dbReference type="PROSITE" id="PS51904">
    <property type="entry name" value="GLYCOSYL_HYDROL_F25_2"/>
    <property type="match status" value="1"/>
</dbReference>
<dbReference type="PANTHER" id="PTHR34135:SF2">
    <property type="entry name" value="LYSOZYME"/>
    <property type="match status" value="1"/>
</dbReference>
<dbReference type="GO" id="GO:0016998">
    <property type="term" value="P:cell wall macromolecule catabolic process"/>
    <property type="evidence" value="ECO:0007669"/>
    <property type="project" value="InterPro"/>
</dbReference>
<keyword evidence="3" id="KW-0326">Glycosidase</keyword>
<name>A0AAU3IA21_9ACTN</name>
<evidence type="ECO:0000256" key="3">
    <source>
        <dbReference type="ARBA" id="ARBA00023295"/>
    </source>
</evidence>
<organism evidence="4">
    <name type="scientific">Streptomyces sp. NBC_01393</name>
    <dbReference type="NCBI Taxonomy" id="2903851"/>
    <lineage>
        <taxon>Bacteria</taxon>
        <taxon>Bacillati</taxon>
        <taxon>Actinomycetota</taxon>
        <taxon>Actinomycetes</taxon>
        <taxon>Kitasatosporales</taxon>
        <taxon>Streptomycetaceae</taxon>
        <taxon>Streptomyces</taxon>
    </lineage>
</organism>
<gene>
    <name evidence="4" type="ORF">OG699_37855</name>
</gene>
<proteinExistence type="inferred from homology"/>
<evidence type="ECO:0000313" key="4">
    <source>
        <dbReference type="EMBL" id="WTZ13228.1"/>
    </source>
</evidence>
<accession>A0AAU3IA21</accession>
<dbReference type="EMBL" id="CP109546">
    <property type="protein sequence ID" value="WTZ13228.1"/>
    <property type="molecule type" value="Genomic_DNA"/>
</dbReference>
<dbReference type="SMART" id="SM00641">
    <property type="entry name" value="Glyco_25"/>
    <property type="match status" value="1"/>
</dbReference>
<dbReference type="AlphaFoldDB" id="A0AAU3IA21"/>
<dbReference type="Pfam" id="PF01183">
    <property type="entry name" value="Glyco_hydro_25"/>
    <property type="match status" value="1"/>
</dbReference>
<keyword evidence="2 4" id="KW-0378">Hydrolase</keyword>
<dbReference type="InterPro" id="IPR017853">
    <property type="entry name" value="GH"/>
</dbReference>
<sequence>MSLHGVDLSNNNDAAHIASSIASKNNAFVFVKASEGQHTGDAKHAAIVKTVRAAGKALGHYHFAHPTQDPISEAKHFLSAAGAQPGEALALDLEAAEGTWHQRLDYALKFLAYVKAQTKASPLFYTYTSYITGMLSVASAAQAKELRSYPLWVADPNHPAGHPAVEGWESWTLHQYGIVGGLDQNVLNGDLNTWKALAIPSVWREVIAAAKPAKPAPAPAAKPAAAPAPAKAYTVVVFGSGSDAMTAAAATEAFKPKGAVATARLDVAQAALAAGDQVIAVGGPANTAIGFTHAKNGTVAVSGKKVAVSGATAGDTYVLLGRYLATGK</sequence>
<dbReference type="PANTHER" id="PTHR34135">
    <property type="entry name" value="LYSOZYME"/>
    <property type="match status" value="1"/>
</dbReference>